<reference evidence="3" key="1">
    <citation type="submission" date="2022-09" db="EMBL/GenBank/DDBJ databases">
        <title>Aerococcus urinae taxonomy study.</title>
        <authorList>
            <person name="Christensen J."/>
            <person name="Senneby E."/>
        </authorList>
    </citation>
    <scope>NUCLEOTIDE SEQUENCE</scope>
    <source>
        <strain evidence="3">NLD-066-U95</strain>
    </source>
</reference>
<proteinExistence type="predicted"/>
<accession>A0ABT4C386</accession>
<keyword evidence="4" id="KW-1185">Reference proteome</keyword>
<dbReference type="CDD" id="cd00429">
    <property type="entry name" value="RPE"/>
    <property type="match status" value="1"/>
</dbReference>
<dbReference type="PANTHER" id="PTHR11749">
    <property type="entry name" value="RIBULOSE-5-PHOSPHATE-3-EPIMERASE"/>
    <property type="match status" value="1"/>
</dbReference>
<dbReference type="EMBL" id="JAOTML010000002">
    <property type="protein sequence ID" value="MCY3052898.1"/>
    <property type="molecule type" value="Genomic_DNA"/>
</dbReference>
<name>A0ABT4C386_9LACT</name>
<evidence type="ECO:0000313" key="3">
    <source>
        <dbReference type="EMBL" id="MCY3052898.1"/>
    </source>
</evidence>
<dbReference type="NCBIfam" id="NF004076">
    <property type="entry name" value="PRK05581.1-4"/>
    <property type="match status" value="1"/>
</dbReference>
<evidence type="ECO:0000256" key="1">
    <source>
        <dbReference type="ARBA" id="ARBA00022723"/>
    </source>
</evidence>
<dbReference type="InterPro" id="IPR000056">
    <property type="entry name" value="Ribul_P_3_epim-like"/>
</dbReference>
<gene>
    <name evidence="3" type="ORF">ODY43_02755</name>
</gene>
<organism evidence="3 4">
    <name type="scientific">Aerococcus urinae</name>
    <dbReference type="NCBI Taxonomy" id="1376"/>
    <lineage>
        <taxon>Bacteria</taxon>
        <taxon>Bacillati</taxon>
        <taxon>Bacillota</taxon>
        <taxon>Bacilli</taxon>
        <taxon>Lactobacillales</taxon>
        <taxon>Aerococcaceae</taxon>
        <taxon>Aerococcus</taxon>
    </lineage>
</organism>
<evidence type="ECO:0000256" key="2">
    <source>
        <dbReference type="ARBA" id="ARBA00023235"/>
    </source>
</evidence>
<dbReference type="Proteomes" id="UP001069145">
    <property type="component" value="Unassembled WGS sequence"/>
</dbReference>
<comment type="caution">
    <text evidence="3">The sequence shown here is derived from an EMBL/GenBank/DDBJ whole genome shotgun (WGS) entry which is preliminary data.</text>
</comment>
<sequence>MKKNKQLVCSIMTADQLHLAKELDELKEAGINWLHCDVMDGQFVDNLAMGPYEVEYFGKMPDLTVDIHMAVKNPEKYVKMFAPCRPDYITFHVEAAEDPNAVIQLIQDEGIGAGIAISPDTPLLTILPYLNQVDLVLMMTVKPGFAGQAFREDVLEKLDQLTQYFEENFTNENRPLVEVDGNINPVTMAKMQDYAVDLYVLGTSALFNEDPRSYKEKADEMYAIIGK</sequence>
<dbReference type="RefSeq" id="WP_230083237.1">
    <property type="nucleotide sequence ID" value="NZ_CAJHLT010000004.1"/>
</dbReference>
<dbReference type="Pfam" id="PF00834">
    <property type="entry name" value="Ribul_P_3_epim"/>
    <property type="match status" value="1"/>
</dbReference>
<dbReference type="SUPFAM" id="SSF51366">
    <property type="entry name" value="Ribulose-phoshate binding barrel"/>
    <property type="match status" value="1"/>
</dbReference>
<keyword evidence="2" id="KW-0413">Isomerase</keyword>
<evidence type="ECO:0000313" key="4">
    <source>
        <dbReference type="Proteomes" id="UP001069145"/>
    </source>
</evidence>
<dbReference type="InterPro" id="IPR011060">
    <property type="entry name" value="RibuloseP-bd_barrel"/>
</dbReference>
<dbReference type="PROSITE" id="PS01086">
    <property type="entry name" value="RIBUL_P_3_EPIMER_2"/>
    <property type="match status" value="1"/>
</dbReference>
<keyword evidence="1" id="KW-0479">Metal-binding</keyword>
<dbReference type="InterPro" id="IPR013785">
    <property type="entry name" value="Aldolase_TIM"/>
</dbReference>
<protein>
    <submittedName>
        <fullName evidence="3">Ribulose-phosphate 3-epimerase</fullName>
    </submittedName>
</protein>
<dbReference type="Gene3D" id="3.20.20.70">
    <property type="entry name" value="Aldolase class I"/>
    <property type="match status" value="1"/>
</dbReference>